<keyword evidence="4" id="KW-1185">Reference proteome</keyword>
<name>A0A4Q7PRA1_9FIRM</name>
<dbReference type="InterPro" id="IPR026841">
    <property type="entry name" value="Aur1/Ipt1"/>
</dbReference>
<sequence length="231" mass="26805">MKKLWKLVEKVMPGYALVPLIFCFTYNCLVYEGAMMITKNWTHYDLTMGVDRAVPFVPWWIYIYFICYAFWAANYVLVARVSDREQFFRFVTAELMSKTVCLIFFLVLPTTNVRPAVTGTDFASDLMRMLYTIDAPANLFPSIHCLVSWFCWIGIRGNKRVPAAYRIFSLVFALAVCASTQFTKQHYIVDVAGGLLLAEGAWWLAARVQLRVWVQQFFTRMNNRLKYAGLE</sequence>
<feature type="transmembrane region" description="Helical" evidence="1">
    <location>
        <begin position="187"/>
        <end position="206"/>
    </location>
</feature>
<dbReference type="Proteomes" id="UP000292927">
    <property type="component" value="Unassembled WGS sequence"/>
</dbReference>
<protein>
    <submittedName>
        <fullName evidence="3">PAP2 superfamily protein</fullName>
    </submittedName>
</protein>
<dbReference type="InterPro" id="IPR036938">
    <property type="entry name" value="PAP2/HPO_sf"/>
</dbReference>
<keyword evidence="1" id="KW-1133">Transmembrane helix</keyword>
<organism evidence="3 4">
    <name type="scientific">Cuneatibacter caecimuris</name>
    <dbReference type="NCBI Taxonomy" id="1796618"/>
    <lineage>
        <taxon>Bacteria</taxon>
        <taxon>Bacillati</taxon>
        <taxon>Bacillota</taxon>
        <taxon>Clostridia</taxon>
        <taxon>Lachnospirales</taxon>
        <taxon>Lachnospiraceae</taxon>
        <taxon>Cuneatibacter</taxon>
    </lineage>
</organism>
<feature type="transmembrane region" description="Helical" evidence="1">
    <location>
        <begin position="12"/>
        <end position="37"/>
    </location>
</feature>
<keyword evidence="1" id="KW-0812">Transmembrane</keyword>
<dbReference type="SUPFAM" id="SSF48317">
    <property type="entry name" value="Acid phosphatase/Vanadium-dependent haloperoxidase"/>
    <property type="match status" value="1"/>
</dbReference>
<evidence type="ECO:0000313" key="4">
    <source>
        <dbReference type="Proteomes" id="UP000292927"/>
    </source>
</evidence>
<comment type="caution">
    <text evidence="3">The sequence shown here is derived from an EMBL/GenBank/DDBJ whole genome shotgun (WGS) entry which is preliminary data.</text>
</comment>
<proteinExistence type="predicted"/>
<gene>
    <name evidence="3" type="ORF">EV209_0709</name>
</gene>
<accession>A0A4Q7PRA1</accession>
<dbReference type="RefSeq" id="WP_243647481.1">
    <property type="nucleotide sequence ID" value="NZ_SGXF01000001.1"/>
</dbReference>
<reference evidence="3 4" key="1">
    <citation type="submission" date="2019-02" db="EMBL/GenBank/DDBJ databases">
        <title>Genomic Encyclopedia of Type Strains, Phase IV (KMG-IV): sequencing the most valuable type-strain genomes for metagenomic binning, comparative biology and taxonomic classification.</title>
        <authorList>
            <person name="Goeker M."/>
        </authorList>
    </citation>
    <scope>NUCLEOTIDE SEQUENCE [LARGE SCALE GENOMIC DNA]</scope>
    <source>
        <strain evidence="3 4">DSM 29486</strain>
    </source>
</reference>
<keyword evidence="1" id="KW-0472">Membrane</keyword>
<feature type="transmembrane region" description="Helical" evidence="1">
    <location>
        <begin position="163"/>
        <end position="181"/>
    </location>
</feature>
<feature type="transmembrane region" description="Helical" evidence="1">
    <location>
        <begin position="129"/>
        <end position="151"/>
    </location>
</feature>
<dbReference type="GO" id="GO:0016020">
    <property type="term" value="C:membrane"/>
    <property type="evidence" value="ECO:0007669"/>
    <property type="project" value="UniProtKB-SubCell"/>
</dbReference>
<dbReference type="Pfam" id="PF14378">
    <property type="entry name" value="PAP2_3"/>
    <property type="match status" value="1"/>
</dbReference>
<evidence type="ECO:0000256" key="1">
    <source>
        <dbReference type="SAM" id="Phobius"/>
    </source>
</evidence>
<dbReference type="AlphaFoldDB" id="A0A4Q7PRA1"/>
<feature type="domain" description="Inositolphosphotransferase Aur1/Ipt1" evidence="2">
    <location>
        <begin position="60"/>
        <end position="204"/>
    </location>
</feature>
<feature type="transmembrane region" description="Helical" evidence="1">
    <location>
        <begin position="57"/>
        <end position="78"/>
    </location>
</feature>
<feature type="transmembrane region" description="Helical" evidence="1">
    <location>
        <begin position="90"/>
        <end position="109"/>
    </location>
</feature>
<evidence type="ECO:0000313" key="3">
    <source>
        <dbReference type="EMBL" id="RZT02588.1"/>
    </source>
</evidence>
<evidence type="ECO:0000259" key="2">
    <source>
        <dbReference type="Pfam" id="PF14378"/>
    </source>
</evidence>
<dbReference type="EMBL" id="SGXF01000001">
    <property type="protein sequence ID" value="RZT02588.1"/>
    <property type="molecule type" value="Genomic_DNA"/>
</dbReference>